<accession>A0ACC1HSF9</accession>
<dbReference type="EMBL" id="JAMZIH010000411">
    <property type="protein sequence ID" value="KAJ1679387.1"/>
    <property type="molecule type" value="Genomic_DNA"/>
</dbReference>
<evidence type="ECO:0000313" key="1">
    <source>
        <dbReference type="EMBL" id="KAJ1679387.1"/>
    </source>
</evidence>
<keyword evidence="2" id="KW-1185">Reference proteome</keyword>
<evidence type="ECO:0000313" key="2">
    <source>
        <dbReference type="Proteomes" id="UP001145114"/>
    </source>
</evidence>
<dbReference type="EC" id="3.1.2.2" evidence="1"/>
<organism evidence="1 2">
    <name type="scientific">Spiromyces aspiralis</name>
    <dbReference type="NCBI Taxonomy" id="68401"/>
    <lineage>
        <taxon>Eukaryota</taxon>
        <taxon>Fungi</taxon>
        <taxon>Fungi incertae sedis</taxon>
        <taxon>Zoopagomycota</taxon>
        <taxon>Kickxellomycotina</taxon>
        <taxon>Kickxellomycetes</taxon>
        <taxon>Kickxellales</taxon>
        <taxon>Kickxellaceae</taxon>
        <taxon>Spiromyces</taxon>
    </lineage>
</organism>
<keyword evidence="1" id="KW-0378">Hydrolase</keyword>
<proteinExistence type="predicted"/>
<dbReference type="Proteomes" id="UP001145114">
    <property type="component" value="Unassembled WGS sequence"/>
</dbReference>
<sequence length="377" mass="42422">MSTTYRGEKLAAVVESALDLEQIDPHLYRSKKLWQPSGNRGVFGGHIISQATIAAAKTLPPAYQLHSLHSYFIMAAQAELPILYQVEATRSGRSFATRTVFARQSGKCIFTLICSFQIPESSPISHQIAMPDVPLPDKPSRKKQDSVIKLQQGPTRNISRDDFVPLPIDIIPVRQTPSPPKDDGSIIANRLAWIRVNGDLNGIDAIYHQALVIFCSDFMLAGTSLLPYNTALVVAAQGERQQESVLDNKECSLQFGEEATRIQDIAKKFKYMVSLDHSIWFHSSCRADEWLLYEMETTWGKNGRALIIGRLYSSVDRRLVASVSQEALIRFHDIDYDSNTMPAMTFRHMPPQFVGFYSHSNLSHNEEEPAQRQKSKL</sequence>
<protein>
    <submittedName>
        <fullName evidence="1">Acyl-CoA thioesterase</fullName>
        <ecNumber evidence="1">3.1.2.2</ecNumber>
    </submittedName>
</protein>
<name>A0ACC1HSF9_9FUNG</name>
<gene>
    <name evidence="1" type="primary">TES1</name>
    <name evidence="1" type="ORF">EV182_002149</name>
</gene>
<reference evidence="1" key="1">
    <citation type="submission" date="2022-06" db="EMBL/GenBank/DDBJ databases">
        <title>Phylogenomic reconstructions and comparative analyses of Kickxellomycotina fungi.</title>
        <authorList>
            <person name="Reynolds N.K."/>
            <person name="Stajich J.E."/>
            <person name="Barry K."/>
            <person name="Grigoriev I.V."/>
            <person name="Crous P."/>
            <person name="Smith M.E."/>
        </authorList>
    </citation>
    <scope>NUCLEOTIDE SEQUENCE</scope>
    <source>
        <strain evidence="1">RSA 2271</strain>
    </source>
</reference>
<comment type="caution">
    <text evidence="1">The sequence shown here is derived from an EMBL/GenBank/DDBJ whole genome shotgun (WGS) entry which is preliminary data.</text>
</comment>